<accession>A0A9E2KE64</accession>
<gene>
    <name evidence="1" type="ORF">H9872_09345</name>
</gene>
<name>A0A9E2KE64_9FIRM</name>
<dbReference type="EMBL" id="JAHLFQ010000217">
    <property type="protein sequence ID" value="MBU3804943.1"/>
    <property type="molecule type" value="Genomic_DNA"/>
</dbReference>
<dbReference type="Proteomes" id="UP000824229">
    <property type="component" value="Unassembled WGS sequence"/>
</dbReference>
<dbReference type="AlphaFoldDB" id="A0A9E2KE64"/>
<organism evidence="1 2">
    <name type="scientific">Candidatus Cellulosilyticum pullistercoris</name>
    <dbReference type="NCBI Taxonomy" id="2838521"/>
    <lineage>
        <taxon>Bacteria</taxon>
        <taxon>Bacillati</taxon>
        <taxon>Bacillota</taxon>
        <taxon>Clostridia</taxon>
        <taxon>Lachnospirales</taxon>
        <taxon>Cellulosilyticaceae</taxon>
        <taxon>Cellulosilyticum</taxon>
    </lineage>
</organism>
<protein>
    <submittedName>
        <fullName evidence="1">Uncharacterized protein</fullName>
    </submittedName>
</protein>
<proteinExistence type="predicted"/>
<reference evidence="1" key="2">
    <citation type="submission" date="2021-04" db="EMBL/GenBank/DDBJ databases">
        <authorList>
            <person name="Gilroy R."/>
        </authorList>
    </citation>
    <scope>NUCLEOTIDE SEQUENCE</scope>
    <source>
        <strain evidence="1">B5-657</strain>
    </source>
</reference>
<comment type="caution">
    <text evidence="1">The sequence shown here is derived from an EMBL/GenBank/DDBJ whole genome shotgun (WGS) entry which is preliminary data.</text>
</comment>
<sequence length="45" mass="5177">MAKIVILDIEVIVIVTIDDKCTKSLVKESLAINERRNEENNKQSY</sequence>
<evidence type="ECO:0000313" key="1">
    <source>
        <dbReference type="EMBL" id="MBU3804943.1"/>
    </source>
</evidence>
<reference evidence="1" key="1">
    <citation type="journal article" date="2021" name="PeerJ">
        <title>Extensive microbial diversity within the chicken gut microbiome revealed by metagenomics and culture.</title>
        <authorList>
            <person name="Gilroy R."/>
            <person name="Ravi A."/>
            <person name="Getino M."/>
            <person name="Pursley I."/>
            <person name="Horton D.L."/>
            <person name="Alikhan N.F."/>
            <person name="Baker D."/>
            <person name="Gharbi K."/>
            <person name="Hall N."/>
            <person name="Watson M."/>
            <person name="Adriaenssens E.M."/>
            <person name="Foster-Nyarko E."/>
            <person name="Jarju S."/>
            <person name="Secka A."/>
            <person name="Antonio M."/>
            <person name="Oren A."/>
            <person name="Chaudhuri R.R."/>
            <person name="La Ragione R."/>
            <person name="Hildebrand F."/>
            <person name="Pallen M.J."/>
        </authorList>
    </citation>
    <scope>NUCLEOTIDE SEQUENCE</scope>
    <source>
        <strain evidence="1">B5-657</strain>
    </source>
</reference>
<evidence type="ECO:0000313" key="2">
    <source>
        <dbReference type="Proteomes" id="UP000824229"/>
    </source>
</evidence>